<dbReference type="EMBL" id="LAZR01019243">
    <property type="protein sequence ID" value="KKL93245.1"/>
    <property type="molecule type" value="Genomic_DNA"/>
</dbReference>
<sequence length="133" mass="14415">MKKIVWIAIGGGVLTSLLLLTRRVSAATVSSAPPPPKPAYGETKRVVLFVPNEWRRLTNTEAAALPELITEANAIRSYPGFTSLPYGTIFPFVASDGKTYATWVEQHYHAPGGSIKPWGYHHGVTLLALKSVA</sequence>
<accession>A0A0F9IHJ5</accession>
<name>A0A0F9IHJ5_9ZZZZ</name>
<gene>
    <name evidence="1" type="ORF">LCGC14_1876620</name>
</gene>
<reference evidence="1" key="1">
    <citation type="journal article" date="2015" name="Nature">
        <title>Complex archaea that bridge the gap between prokaryotes and eukaryotes.</title>
        <authorList>
            <person name="Spang A."/>
            <person name="Saw J.H."/>
            <person name="Jorgensen S.L."/>
            <person name="Zaremba-Niedzwiedzka K."/>
            <person name="Martijn J."/>
            <person name="Lind A.E."/>
            <person name="van Eijk R."/>
            <person name="Schleper C."/>
            <person name="Guy L."/>
            <person name="Ettema T.J."/>
        </authorList>
    </citation>
    <scope>NUCLEOTIDE SEQUENCE</scope>
</reference>
<protein>
    <submittedName>
        <fullName evidence="1">Uncharacterized protein</fullName>
    </submittedName>
</protein>
<comment type="caution">
    <text evidence="1">The sequence shown here is derived from an EMBL/GenBank/DDBJ whole genome shotgun (WGS) entry which is preliminary data.</text>
</comment>
<organism evidence="1">
    <name type="scientific">marine sediment metagenome</name>
    <dbReference type="NCBI Taxonomy" id="412755"/>
    <lineage>
        <taxon>unclassified sequences</taxon>
        <taxon>metagenomes</taxon>
        <taxon>ecological metagenomes</taxon>
    </lineage>
</organism>
<proteinExistence type="predicted"/>
<evidence type="ECO:0000313" key="1">
    <source>
        <dbReference type="EMBL" id="KKL93245.1"/>
    </source>
</evidence>
<dbReference type="AlphaFoldDB" id="A0A0F9IHJ5"/>